<organism evidence="3 4">
    <name type="scientific">Paramuricea clavata</name>
    <name type="common">Red gorgonian</name>
    <name type="synonym">Violescent sea-whip</name>
    <dbReference type="NCBI Taxonomy" id="317549"/>
    <lineage>
        <taxon>Eukaryota</taxon>
        <taxon>Metazoa</taxon>
        <taxon>Cnidaria</taxon>
        <taxon>Anthozoa</taxon>
        <taxon>Octocorallia</taxon>
        <taxon>Malacalcyonacea</taxon>
        <taxon>Plexauridae</taxon>
        <taxon>Paramuricea</taxon>
    </lineage>
</organism>
<dbReference type="CDD" id="cd00154">
    <property type="entry name" value="Rab"/>
    <property type="match status" value="1"/>
</dbReference>
<keyword evidence="4" id="KW-1185">Reference proteome</keyword>
<dbReference type="PRINTS" id="PR00449">
    <property type="entry name" value="RASTRNSFRMNG"/>
</dbReference>
<accession>A0A7D9L7M5</accession>
<dbReference type="GO" id="GO:0003924">
    <property type="term" value="F:GTPase activity"/>
    <property type="evidence" value="ECO:0007669"/>
    <property type="project" value="InterPro"/>
</dbReference>
<dbReference type="GO" id="GO:0005525">
    <property type="term" value="F:GTP binding"/>
    <property type="evidence" value="ECO:0007669"/>
    <property type="project" value="UniProtKB-KW"/>
</dbReference>
<evidence type="ECO:0000313" key="3">
    <source>
        <dbReference type="EMBL" id="CAB4027958.1"/>
    </source>
</evidence>
<dbReference type="InterPro" id="IPR027417">
    <property type="entry name" value="P-loop_NTPase"/>
</dbReference>
<dbReference type="FunFam" id="3.40.50.300:FF:001329">
    <property type="entry name" value="Small GTP-binding protein, putative"/>
    <property type="match status" value="1"/>
</dbReference>
<protein>
    <submittedName>
        <fullName evidence="3">Ras-related Rab-35</fullName>
    </submittedName>
</protein>
<keyword evidence="1" id="KW-0547">Nucleotide-binding</keyword>
<dbReference type="Gene3D" id="3.40.50.300">
    <property type="entry name" value="P-loop containing nucleotide triphosphate hydrolases"/>
    <property type="match status" value="1"/>
</dbReference>
<evidence type="ECO:0000256" key="1">
    <source>
        <dbReference type="ARBA" id="ARBA00022741"/>
    </source>
</evidence>
<dbReference type="SUPFAM" id="SSF52540">
    <property type="entry name" value="P-loop containing nucleoside triphosphate hydrolases"/>
    <property type="match status" value="1"/>
</dbReference>
<dbReference type="NCBIfam" id="TIGR00231">
    <property type="entry name" value="small_GTP"/>
    <property type="match status" value="1"/>
</dbReference>
<keyword evidence="2" id="KW-0342">GTP-binding</keyword>
<dbReference type="InterPro" id="IPR001806">
    <property type="entry name" value="Small_GTPase"/>
</dbReference>
<sequence length="173" mass="19563">AKYQVSYITTIGTDFKVKILNVDGRRYKLHLWDTAGQERFRTIVTTYYRGAQGALIVYDVTNQDSFANLGSWLHELHQNSSAASIIIVGNKCDRTEDQIVPTKSGEEFAREHGLAFYETSARENININEIFEDLTRQVHKADVQARSMDISDFSSVVPIEDNTSDESTSKNCC</sequence>
<evidence type="ECO:0000313" key="4">
    <source>
        <dbReference type="Proteomes" id="UP001152795"/>
    </source>
</evidence>
<dbReference type="SMART" id="SM00173">
    <property type="entry name" value="RAS"/>
    <property type="match status" value="1"/>
</dbReference>
<feature type="non-terminal residue" evidence="3">
    <location>
        <position position="1"/>
    </location>
</feature>
<dbReference type="InterPro" id="IPR050227">
    <property type="entry name" value="Rab"/>
</dbReference>
<dbReference type="InterPro" id="IPR005225">
    <property type="entry name" value="Small_GTP-bd"/>
</dbReference>
<dbReference type="Pfam" id="PF00071">
    <property type="entry name" value="Ras"/>
    <property type="match status" value="1"/>
</dbReference>
<dbReference type="SMART" id="SM00176">
    <property type="entry name" value="RAN"/>
    <property type="match status" value="1"/>
</dbReference>
<dbReference type="PANTHER" id="PTHR47977">
    <property type="entry name" value="RAS-RELATED PROTEIN RAB"/>
    <property type="match status" value="1"/>
</dbReference>
<dbReference type="PROSITE" id="PS51419">
    <property type="entry name" value="RAB"/>
    <property type="match status" value="1"/>
</dbReference>
<dbReference type="OrthoDB" id="9989112at2759"/>
<dbReference type="SMART" id="SM00174">
    <property type="entry name" value="RHO"/>
    <property type="match status" value="1"/>
</dbReference>
<dbReference type="AlphaFoldDB" id="A0A7D9L7M5"/>
<dbReference type="EMBL" id="CACRXK020015151">
    <property type="protein sequence ID" value="CAB4027958.1"/>
    <property type="molecule type" value="Genomic_DNA"/>
</dbReference>
<proteinExistence type="predicted"/>
<reference evidence="3" key="1">
    <citation type="submission" date="2020-04" db="EMBL/GenBank/DDBJ databases">
        <authorList>
            <person name="Alioto T."/>
            <person name="Alioto T."/>
            <person name="Gomez Garrido J."/>
        </authorList>
    </citation>
    <scope>NUCLEOTIDE SEQUENCE</scope>
    <source>
        <strain evidence="3">A484AB</strain>
    </source>
</reference>
<dbReference type="PROSITE" id="PS51421">
    <property type="entry name" value="RAS"/>
    <property type="match status" value="1"/>
</dbReference>
<dbReference type="SMART" id="SM00175">
    <property type="entry name" value="RAB"/>
    <property type="match status" value="1"/>
</dbReference>
<gene>
    <name evidence="3" type="ORF">PACLA_8A035609</name>
</gene>
<comment type="caution">
    <text evidence="3">The sequence shown here is derived from an EMBL/GenBank/DDBJ whole genome shotgun (WGS) entry which is preliminary data.</text>
</comment>
<dbReference type="Proteomes" id="UP001152795">
    <property type="component" value="Unassembled WGS sequence"/>
</dbReference>
<evidence type="ECO:0000256" key="2">
    <source>
        <dbReference type="ARBA" id="ARBA00023134"/>
    </source>
</evidence>
<name>A0A7D9L7M5_PARCT</name>